<protein>
    <submittedName>
        <fullName evidence="6">Uncharacterized protein</fullName>
    </submittedName>
</protein>
<feature type="transmembrane region" description="Helical" evidence="5">
    <location>
        <begin position="212"/>
        <end position="238"/>
    </location>
</feature>
<reference evidence="6 7" key="1">
    <citation type="submission" date="2018-05" db="EMBL/GenBank/DDBJ databases">
        <title>Draft genome sequence of Scytalidium lignicola DSM 105466, a ubiquitous saprotrophic fungus.</title>
        <authorList>
            <person name="Buettner E."/>
            <person name="Gebauer A.M."/>
            <person name="Hofrichter M."/>
            <person name="Liers C."/>
            <person name="Kellner H."/>
        </authorList>
    </citation>
    <scope>NUCLEOTIDE SEQUENCE [LARGE SCALE GENOMIC DNA]</scope>
    <source>
        <strain evidence="6 7">DSM 105466</strain>
    </source>
</reference>
<keyword evidence="3 5" id="KW-1133">Transmembrane helix</keyword>
<dbReference type="InterPro" id="IPR007568">
    <property type="entry name" value="RTA1"/>
</dbReference>
<feature type="non-terminal residue" evidence="6">
    <location>
        <position position="271"/>
    </location>
</feature>
<feature type="transmembrane region" description="Helical" evidence="5">
    <location>
        <begin position="50"/>
        <end position="71"/>
    </location>
</feature>
<evidence type="ECO:0000256" key="5">
    <source>
        <dbReference type="SAM" id="Phobius"/>
    </source>
</evidence>
<evidence type="ECO:0000256" key="4">
    <source>
        <dbReference type="ARBA" id="ARBA00023136"/>
    </source>
</evidence>
<evidence type="ECO:0000313" key="6">
    <source>
        <dbReference type="EMBL" id="RFU27627.1"/>
    </source>
</evidence>
<dbReference type="Pfam" id="PF04479">
    <property type="entry name" value="RTA1"/>
    <property type="match status" value="1"/>
</dbReference>
<dbReference type="PANTHER" id="PTHR31465:SF15">
    <property type="entry name" value="LIPID TRANSPORTER ATNI-RELATED"/>
    <property type="match status" value="1"/>
</dbReference>
<feature type="transmembrane region" description="Helical" evidence="5">
    <location>
        <begin position="16"/>
        <end position="38"/>
    </location>
</feature>
<organism evidence="6 7">
    <name type="scientific">Scytalidium lignicola</name>
    <name type="common">Hyphomycete</name>
    <dbReference type="NCBI Taxonomy" id="5539"/>
    <lineage>
        <taxon>Eukaryota</taxon>
        <taxon>Fungi</taxon>
        <taxon>Dikarya</taxon>
        <taxon>Ascomycota</taxon>
        <taxon>Pezizomycotina</taxon>
        <taxon>Leotiomycetes</taxon>
        <taxon>Leotiomycetes incertae sedis</taxon>
        <taxon>Scytalidium</taxon>
    </lineage>
</organism>
<feature type="non-terminal residue" evidence="6">
    <location>
        <position position="1"/>
    </location>
</feature>
<dbReference type="GO" id="GO:0016020">
    <property type="term" value="C:membrane"/>
    <property type="evidence" value="ECO:0007669"/>
    <property type="project" value="UniProtKB-SubCell"/>
</dbReference>
<dbReference type="OMA" id="IFRICEY"/>
<evidence type="ECO:0000256" key="3">
    <source>
        <dbReference type="ARBA" id="ARBA00022989"/>
    </source>
</evidence>
<dbReference type="Proteomes" id="UP000258309">
    <property type="component" value="Unassembled WGS sequence"/>
</dbReference>
<dbReference type="STRING" id="5539.A0A3E2H2V7"/>
<evidence type="ECO:0000256" key="1">
    <source>
        <dbReference type="ARBA" id="ARBA00004141"/>
    </source>
</evidence>
<proteinExistence type="predicted"/>
<gene>
    <name evidence="6" type="ORF">B7463_g8702</name>
</gene>
<evidence type="ECO:0000256" key="2">
    <source>
        <dbReference type="ARBA" id="ARBA00022692"/>
    </source>
</evidence>
<dbReference type="EMBL" id="NCSJ02000197">
    <property type="protein sequence ID" value="RFU27627.1"/>
    <property type="molecule type" value="Genomic_DNA"/>
</dbReference>
<comment type="subcellular location">
    <subcellularLocation>
        <location evidence="1">Membrane</location>
        <topology evidence="1">Multi-pass membrane protein</topology>
    </subcellularLocation>
</comment>
<evidence type="ECO:0000313" key="7">
    <source>
        <dbReference type="Proteomes" id="UP000258309"/>
    </source>
</evidence>
<sequence length="271" mass="29923">MASTCPNPSLNTPNTIWSFCASLPAAYVFLSFFSLTAVAHIIQAVLYKKAYCWVIIVSALWQVATYTLRILSINNPTSYGLYAGWFVLIMVRQDSINDAGRAVMDEWIRIYGYGKDDLEFLGTTEGYGCILCFDCTANIAVASTFIVQVVGAANAAKNNEPINQVLHAIHVYMVGVGIQEGFILVFATFAIRFHYILLRTPTIERKSNAVQLLYATYIVLILITVSTPRIIFFTALAYDEIGNRFVSSSASASTQTASTAQYLITKHSKTV</sequence>
<feature type="transmembrane region" description="Helical" evidence="5">
    <location>
        <begin position="169"/>
        <end position="191"/>
    </location>
</feature>
<dbReference type="AlphaFoldDB" id="A0A3E2H2V7"/>
<dbReference type="OrthoDB" id="5384040at2759"/>
<keyword evidence="2 5" id="KW-0812">Transmembrane</keyword>
<accession>A0A3E2H2V7</accession>
<keyword evidence="7" id="KW-1185">Reference proteome</keyword>
<name>A0A3E2H2V7_SCYLI</name>
<dbReference type="PANTHER" id="PTHR31465">
    <property type="entry name" value="PROTEIN RTA1-RELATED"/>
    <property type="match status" value="1"/>
</dbReference>
<comment type="caution">
    <text evidence="6">The sequence shown here is derived from an EMBL/GenBank/DDBJ whole genome shotgun (WGS) entry which is preliminary data.</text>
</comment>
<keyword evidence="4 5" id="KW-0472">Membrane</keyword>